<protein>
    <submittedName>
        <fullName evidence="1">Uncharacterized protein</fullName>
    </submittedName>
</protein>
<name>W4KBX3_HETIT</name>
<proteinExistence type="predicted"/>
<reference evidence="1 2" key="1">
    <citation type="journal article" date="2012" name="New Phytol.">
        <title>Insight into trade-off between wood decay and parasitism from the genome of a fungal forest pathogen.</title>
        <authorList>
            <person name="Olson A."/>
            <person name="Aerts A."/>
            <person name="Asiegbu F."/>
            <person name="Belbahri L."/>
            <person name="Bouzid O."/>
            <person name="Broberg A."/>
            <person name="Canback B."/>
            <person name="Coutinho P.M."/>
            <person name="Cullen D."/>
            <person name="Dalman K."/>
            <person name="Deflorio G."/>
            <person name="van Diepen L.T."/>
            <person name="Dunand C."/>
            <person name="Duplessis S."/>
            <person name="Durling M."/>
            <person name="Gonthier P."/>
            <person name="Grimwood J."/>
            <person name="Fossdal C.G."/>
            <person name="Hansson D."/>
            <person name="Henrissat B."/>
            <person name="Hietala A."/>
            <person name="Himmelstrand K."/>
            <person name="Hoffmeister D."/>
            <person name="Hogberg N."/>
            <person name="James T.Y."/>
            <person name="Karlsson M."/>
            <person name="Kohler A."/>
            <person name="Kues U."/>
            <person name="Lee Y.H."/>
            <person name="Lin Y.C."/>
            <person name="Lind M."/>
            <person name="Lindquist E."/>
            <person name="Lombard V."/>
            <person name="Lucas S."/>
            <person name="Lunden K."/>
            <person name="Morin E."/>
            <person name="Murat C."/>
            <person name="Park J."/>
            <person name="Raffaello T."/>
            <person name="Rouze P."/>
            <person name="Salamov A."/>
            <person name="Schmutz J."/>
            <person name="Solheim H."/>
            <person name="Stahlberg J."/>
            <person name="Velez H."/>
            <person name="de Vries R.P."/>
            <person name="Wiebenga A."/>
            <person name="Woodward S."/>
            <person name="Yakovlev I."/>
            <person name="Garbelotto M."/>
            <person name="Martin F."/>
            <person name="Grigoriev I.V."/>
            <person name="Stenlid J."/>
        </authorList>
    </citation>
    <scope>NUCLEOTIDE SEQUENCE [LARGE SCALE GENOMIC DNA]</scope>
    <source>
        <strain evidence="1 2">TC 32-1</strain>
    </source>
</reference>
<gene>
    <name evidence="1" type="ORF">HETIRDRAFT_163642</name>
</gene>
<dbReference type="AlphaFoldDB" id="W4KBX3"/>
<dbReference type="RefSeq" id="XP_009545519.1">
    <property type="nucleotide sequence ID" value="XM_009547224.1"/>
</dbReference>
<dbReference type="GeneID" id="20667860"/>
<dbReference type="HOGENOM" id="CLU_3125237_0_0_1"/>
<dbReference type="InParanoid" id="W4KBX3"/>
<organism evidence="1 2">
    <name type="scientific">Heterobasidion irregulare (strain TC 32-1)</name>
    <dbReference type="NCBI Taxonomy" id="747525"/>
    <lineage>
        <taxon>Eukaryota</taxon>
        <taxon>Fungi</taxon>
        <taxon>Dikarya</taxon>
        <taxon>Basidiomycota</taxon>
        <taxon>Agaricomycotina</taxon>
        <taxon>Agaricomycetes</taxon>
        <taxon>Russulales</taxon>
        <taxon>Bondarzewiaceae</taxon>
        <taxon>Heterobasidion</taxon>
        <taxon>Heterobasidion annosum species complex</taxon>
    </lineage>
</organism>
<dbReference type="EMBL" id="KI925457">
    <property type="protein sequence ID" value="ETW83244.1"/>
    <property type="molecule type" value="Genomic_DNA"/>
</dbReference>
<accession>W4KBX3</accession>
<evidence type="ECO:0000313" key="2">
    <source>
        <dbReference type="Proteomes" id="UP000030671"/>
    </source>
</evidence>
<evidence type="ECO:0000313" key="1">
    <source>
        <dbReference type="EMBL" id="ETW83244.1"/>
    </source>
</evidence>
<sequence>MMLGLSYHPFSVEHTLSLLLLSPPHRLNRTCIYRCGVPRLVYLPYSPLRK</sequence>
<dbReference type="KEGG" id="hir:HETIRDRAFT_163642"/>
<keyword evidence="2" id="KW-1185">Reference proteome</keyword>
<dbReference type="Proteomes" id="UP000030671">
    <property type="component" value="Unassembled WGS sequence"/>
</dbReference>